<dbReference type="InterPro" id="IPR050304">
    <property type="entry name" value="MT-severing_AAA_ATPase"/>
</dbReference>
<dbReference type="CDD" id="cd19525">
    <property type="entry name" value="RecA-like_Figl-1"/>
    <property type="match status" value="1"/>
</dbReference>
<comment type="subcellular location">
    <subcellularLocation>
        <location evidence="2">Nucleus</location>
    </subcellularLocation>
</comment>
<dbReference type="EMBL" id="JASPKZ010005686">
    <property type="protein sequence ID" value="KAJ9588347.1"/>
    <property type="molecule type" value="Genomic_DNA"/>
</dbReference>
<comment type="caution">
    <text evidence="14">The sequence shown here is derived from an EMBL/GenBank/DDBJ whole genome shotgun (WGS) entry which is preliminary data.</text>
</comment>
<keyword evidence="5 12" id="KW-0547">Nucleotide-binding</keyword>
<evidence type="ECO:0000256" key="11">
    <source>
        <dbReference type="ARBA" id="ARBA00049360"/>
    </source>
</evidence>
<evidence type="ECO:0000256" key="5">
    <source>
        <dbReference type="ARBA" id="ARBA00022741"/>
    </source>
</evidence>
<evidence type="ECO:0000256" key="6">
    <source>
        <dbReference type="ARBA" id="ARBA00022801"/>
    </source>
</evidence>
<evidence type="ECO:0000256" key="1">
    <source>
        <dbReference type="ARBA" id="ARBA00001946"/>
    </source>
</evidence>
<dbReference type="GO" id="GO:0031114">
    <property type="term" value="P:regulation of microtubule depolymerization"/>
    <property type="evidence" value="ECO:0007669"/>
    <property type="project" value="UniProtKB-ARBA"/>
</dbReference>
<sequence length="590" mass="66071">MAGISDGSFVHHYQKILFEASNSEPFSLCSTKRKCLSQLYSSANKTASNDTVCAVLEDELLPYTTLVDKHDEDAVNNYAKPSLALLAHAKSDAQQWSCNLRSGEEYDVFNLLNEESSGSSRKHMKNEGQNYSTFKKFELDNNNQQHINQLNALPPENMHQNVVFQTSNTFQSSYNKKSNVFPPDNSYQKQTFQSHPRGGQCVFRTARDELGIQSMRKFGNSSVPDYNSAEGSNSNNFGQKRSLGTRRGVMNKFLCTSKSEINDFEGRFGGNQRQQDWDNSEQQVDERLKNIDPKMIEIIKNEIMEIGTSITWDDIAGLEFAKATIQEVVVWPLLRPDLFTGLRRPPRGILLFGPPGTGKTLIGKCIASQSHSTFFSISASSLTSKWIGDGEKMVRALFAVARCHQPAVVFIDEIDSLLTQRSDTEHESSRRIKTEFLVQLDGVGTGEEDRILVIGATNRPQELDEAARRRLVKKLYIPLPELQARRQIILHLMSAENHCLSEEEVEEISLLTDGYSGADMKNLCQESSLGPIRSLGFVDIQNIHPDEVRPVTVDDFKSALNRVRATVSPSDLDSYVAWDKMYGSGGAAVN</sequence>
<dbReference type="FunFam" id="3.40.50.300:FF:000093">
    <property type="entry name" value="Fidgetin-like 1"/>
    <property type="match status" value="1"/>
</dbReference>
<dbReference type="InterPro" id="IPR027417">
    <property type="entry name" value="P-loop_NTPase"/>
</dbReference>
<dbReference type="PROSITE" id="PS00674">
    <property type="entry name" value="AAA"/>
    <property type="match status" value="1"/>
</dbReference>
<dbReference type="Gene3D" id="3.40.50.300">
    <property type="entry name" value="P-loop containing nucleotide triphosphate hydrolases"/>
    <property type="match status" value="1"/>
</dbReference>
<keyword evidence="6" id="KW-0378">Hydrolase</keyword>
<comment type="cofactor">
    <cofactor evidence="1">
        <name>Mg(2+)</name>
        <dbReference type="ChEBI" id="CHEBI:18420"/>
    </cofactor>
</comment>
<comment type="catalytic activity">
    <reaction evidence="11">
        <text>ATP + H2O = ADP + phosphate + H(+)</text>
        <dbReference type="Rhea" id="RHEA:13065"/>
        <dbReference type="ChEBI" id="CHEBI:15377"/>
        <dbReference type="ChEBI" id="CHEBI:15378"/>
        <dbReference type="ChEBI" id="CHEBI:30616"/>
        <dbReference type="ChEBI" id="CHEBI:43474"/>
        <dbReference type="ChEBI" id="CHEBI:456216"/>
    </reaction>
</comment>
<keyword evidence="4" id="KW-0479">Metal-binding</keyword>
<dbReference type="InterPro" id="IPR003959">
    <property type="entry name" value="ATPase_AAA_core"/>
</dbReference>
<dbReference type="Pfam" id="PF09336">
    <property type="entry name" value="Vps4_C"/>
    <property type="match status" value="1"/>
</dbReference>
<keyword evidence="15" id="KW-1185">Reference proteome</keyword>
<keyword evidence="9" id="KW-0539">Nucleus</keyword>
<dbReference type="SMART" id="SM00382">
    <property type="entry name" value="AAA"/>
    <property type="match status" value="1"/>
</dbReference>
<dbReference type="Pfam" id="PF00004">
    <property type="entry name" value="AAA"/>
    <property type="match status" value="1"/>
</dbReference>
<proteinExistence type="inferred from homology"/>
<dbReference type="GO" id="GO:0005524">
    <property type="term" value="F:ATP binding"/>
    <property type="evidence" value="ECO:0007669"/>
    <property type="project" value="UniProtKB-KW"/>
</dbReference>
<evidence type="ECO:0000256" key="8">
    <source>
        <dbReference type="ARBA" id="ARBA00022842"/>
    </source>
</evidence>
<evidence type="ECO:0000313" key="15">
    <source>
        <dbReference type="Proteomes" id="UP001233999"/>
    </source>
</evidence>
<keyword evidence="7 12" id="KW-0067">ATP-binding</keyword>
<dbReference type="GO" id="GO:0046872">
    <property type="term" value="F:metal ion binding"/>
    <property type="evidence" value="ECO:0007669"/>
    <property type="project" value="UniProtKB-KW"/>
</dbReference>
<gene>
    <name evidence="14" type="ORF">L9F63_018273</name>
</gene>
<evidence type="ECO:0000256" key="2">
    <source>
        <dbReference type="ARBA" id="ARBA00004123"/>
    </source>
</evidence>
<dbReference type="PANTHER" id="PTHR23074:SF17">
    <property type="entry name" value="FIDGETIN-LIKE PROTEIN 1"/>
    <property type="match status" value="1"/>
</dbReference>
<reference evidence="14" key="2">
    <citation type="submission" date="2023-05" db="EMBL/GenBank/DDBJ databases">
        <authorList>
            <person name="Fouks B."/>
        </authorList>
    </citation>
    <scope>NUCLEOTIDE SEQUENCE</scope>
    <source>
        <strain evidence="14">Stay&amp;Tobe</strain>
        <tissue evidence="14">Testes</tissue>
    </source>
</reference>
<dbReference type="Gene3D" id="1.10.8.60">
    <property type="match status" value="1"/>
</dbReference>
<reference evidence="14" key="1">
    <citation type="journal article" date="2023" name="IScience">
        <title>Live-bearing cockroach genome reveals convergent evolutionary mechanisms linked to viviparity in insects and beyond.</title>
        <authorList>
            <person name="Fouks B."/>
            <person name="Harrison M.C."/>
            <person name="Mikhailova A.A."/>
            <person name="Marchal E."/>
            <person name="English S."/>
            <person name="Carruthers M."/>
            <person name="Jennings E.C."/>
            <person name="Chiamaka E.L."/>
            <person name="Frigard R.A."/>
            <person name="Pippel M."/>
            <person name="Attardo G.M."/>
            <person name="Benoit J.B."/>
            <person name="Bornberg-Bauer E."/>
            <person name="Tobe S.S."/>
        </authorList>
    </citation>
    <scope>NUCLEOTIDE SEQUENCE</scope>
    <source>
        <strain evidence="14">Stay&amp;Tobe</strain>
    </source>
</reference>
<name>A0AAD7ZY33_DIPPU</name>
<feature type="domain" description="AAA+ ATPase" evidence="13">
    <location>
        <begin position="345"/>
        <end position="481"/>
    </location>
</feature>
<dbReference type="Proteomes" id="UP001233999">
    <property type="component" value="Unassembled WGS sequence"/>
</dbReference>
<comment type="similarity">
    <text evidence="3 12">Belongs to the AAA ATPase family.</text>
</comment>
<dbReference type="AlphaFoldDB" id="A0AAD7ZY33"/>
<evidence type="ECO:0000256" key="4">
    <source>
        <dbReference type="ARBA" id="ARBA00022723"/>
    </source>
</evidence>
<evidence type="ECO:0000256" key="3">
    <source>
        <dbReference type="ARBA" id="ARBA00006914"/>
    </source>
</evidence>
<dbReference type="InterPro" id="IPR015415">
    <property type="entry name" value="Spast_Vps4_C"/>
</dbReference>
<evidence type="ECO:0000256" key="12">
    <source>
        <dbReference type="RuleBase" id="RU003651"/>
    </source>
</evidence>
<accession>A0AAD7ZY33</accession>
<keyword evidence="8" id="KW-0460">Magnesium</keyword>
<dbReference type="Pfam" id="PF17862">
    <property type="entry name" value="AAA_lid_3"/>
    <property type="match status" value="1"/>
</dbReference>
<dbReference type="InterPro" id="IPR041569">
    <property type="entry name" value="AAA_lid_3"/>
</dbReference>
<protein>
    <recommendedName>
        <fullName evidence="10">Fidgetin-like protein 1</fullName>
    </recommendedName>
</protein>
<dbReference type="GO" id="GO:0051013">
    <property type="term" value="P:microtubule severing"/>
    <property type="evidence" value="ECO:0007669"/>
    <property type="project" value="UniProtKB-ARBA"/>
</dbReference>
<dbReference type="SUPFAM" id="SSF52540">
    <property type="entry name" value="P-loop containing nucleoside triphosphate hydrolases"/>
    <property type="match status" value="1"/>
</dbReference>
<dbReference type="PANTHER" id="PTHR23074">
    <property type="entry name" value="AAA DOMAIN-CONTAINING"/>
    <property type="match status" value="1"/>
</dbReference>
<evidence type="ECO:0000259" key="13">
    <source>
        <dbReference type="SMART" id="SM00382"/>
    </source>
</evidence>
<dbReference type="GO" id="GO:0005813">
    <property type="term" value="C:centrosome"/>
    <property type="evidence" value="ECO:0007669"/>
    <property type="project" value="UniProtKB-ARBA"/>
</dbReference>
<dbReference type="InterPro" id="IPR047858">
    <property type="entry name" value="FIGNL1_ATPase"/>
</dbReference>
<organism evidence="14 15">
    <name type="scientific">Diploptera punctata</name>
    <name type="common">Pacific beetle cockroach</name>
    <dbReference type="NCBI Taxonomy" id="6984"/>
    <lineage>
        <taxon>Eukaryota</taxon>
        <taxon>Metazoa</taxon>
        <taxon>Ecdysozoa</taxon>
        <taxon>Arthropoda</taxon>
        <taxon>Hexapoda</taxon>
        <taxon>Insecta</taxon>
        <taxon>Pterygota</taxon>
        <taxon>Neoptera</taxon>
        <taxon>Polyneoptera</taxon>
        <taxon>Dictyoptera</taxon>
        <taxon>Blattodea</taxon>
        <taxon>Blaberoidea</taxon>
        <taxon>Blaberidae</taxon>
        <taxon>Diplopterinae</taxon>
        <taxon>Diploptera</taxon>
    </lineage>
</organism>
<dbReference type="GO" id="GO:0008568">
    <property type="term" value="F:microtubule severing ATPase activity"/>
    <property type="evidence" value="ECO:0007669"/>
    <property type="project" value="UniProtKB-ARBA"/>
</dbReference>
<dbReference type="GO" id="GO:0000070">
    <property type="term" value="P:mitotic sister chromatid segregation"/>
    <property type="evidence" value="ECO:0007669"/>
    <property type="project" value="UniProtKB-ARBA"/>
</dbReference>
<dbReference type="InterPro" id="IPR003593">
    <property type="entry name" value="AAA+_ATPase"/>
</dbReference>
<dbReference type="GO" id="GO:0016887">
    <property type="term" value="F:ATP hydrolysis activity"/>
    <property type="evidence" value="ECO:0007669"/>
    <property type="project" value="InterPro"/>
</dbReference>
<evidence type="ECO:0000256" key="7">
    <source>
        <dbReference type="ARBA" id="ARBA00022840"/>
    </source>
</evidence>
<dbReference type="InterPro" id="IPR003960">
    <property type="entry name" value="ATPase_AAA_CS"/>
</dbReference>
<evidence type="ECO:0000313" key="14">
    <source>
        <dbReference type="EMBL" id="KAJ9588347.1"/>
    </source>
</evidence>
<dbReference type="GO" id="GO:0005634">
    <property type="term" value="C:nucleus"/>
    <property type="evidence" value="ECO:0007669"/>
    <property type="project" value="UniProtKB-SubCell"/>
</dbReference>
<dbReference type="FunFam" id="1.10.8.60:FF:000022">
    <property type="entry name" value="Fidgetin like 1"/>
    <property type="match status" value="1"/>
</dbReference>
<dbReference type="GO" id="GO:0005694">
    <property type="term" value="C:chromosome"/>
    <property type="evidence" value="ECO:0007669"/>
    <property type="project" value="UniProtKB-ARBA"/>
</dbReference>
<evidence type="ECO:0000256" key="9">
    <source>
        <dbReference type="ARBA" id="ARBA00023242"/>
    </source>
</evidence>
<evidence type="ECO:0000256" key="10">
    <source>
        <dbReference type="ARBA" id="ARBA00035694"/>
    </source>
</evidence>